<comment type="caution">
    <text evidence="1">The sequence shown here is derived from an EMBL/GenBank/DDBJ whole genome shotgun (WGS) entry which is preliminary data.</text>
</comment>
<dbReference type="EMBL" id="LNCD01000026">
    <property type="protein sequence ID" value="KWV57725.1"/>
    <property type="molecule type" value="Genomic_DNA"/>
</dbReference>
<name>A0A120FPZ0_9HYPH</name>
<evidence type="ECO:0000313" key="2">
    <source>
        <dbReference type="Proteomes" id="UP000068164"/>
    </source>
</evidence>
<accession>A0A120FPZ0</accession>
<dbReference type="AlphaFoldDB" id="A0A120FPZ0"/>
<gene>
    <name evidence="1" type="ORF">AS026_30970</name>
</gene>
<proteinExistence type="predicted"/>
<evidence type="ECO:0000313" key="1">
    <source>
        <dbReference type="EMBL" id="KWV57725.1"/>
    </source>
</evidence>
<sequence>MQIRLVDDFRKAATAFGDRSPESFRLTARRGMARQQSDRIHDQLSYGIRQPLLAARRSDAPEPPGSLAEIGCLWMFGAVGGRSGT</sequence>
<dbReference type="Proteomes" id="UP000068164">
    <property type="component" value="Unassembled WGS sequence"/>
</dbReference>
<protein>
    <submittedName>
        <fullName evidence="1">Uncharacterized protein</fullName>
    </submittedName>
</protein>
<keyword evidence="2" id="KW-1185">Reference proteome</keyword>
<reference evidence="1 2" key="1">
    <citation type="submission" date="2015-11" db="EMBL/GenBank/DDBJ databases">
        <title>Draft Genome Sequence of the Strain BR 10423 (Rhizobium sp.) isolated from nodules of Mimosa pudica.</title>
        <authorList>
            <person name="Barauna A.C."/>
            <person name="Zilli J.E."/>
            <person name="Simoes-Araujo J.L."/>
            <person name="Reis V.M."/>
            <person name="James E.K."/>
            <person name="Reis F.B.Jr."/>
            <person name="Rouws L.F."/>
            <person name="Passos S.R."/>
            <person name="Gois S.R."/>
        </authorList>
    </citation>
    <scope>NUCLEOTIDE SEQUENCE [LARGE SCALE GENOMIC DNA]</scope>
    <source>
        <strain evidence="1 2">BR10423</strain>
    </source>
</reference>
<organism evidence="1 2">
    <name type="scientific">Rhizobium altiplani</name>
    <dbReference type="NCBI Taxonomy" id="1864509"/>
    <lineage>
        <taxon>Bacteria</taxon>
        <taxon>Pseudomonadati</taxon>
        <taxon>Pseudomonadota</taxon>
        <taxon>Alphaproteobacteria</taxon>
        <taxon>Hyphomicrobiales</taxon>
        <taxon>Rhizobiaceae</taxon>
        <taxon>Rhizobium/Agrobacterium group</taxon>
        <taxon>Rhizobium</taxon>
    </lineage>
</organism>